<feature type="region of interest" description="Disordered" evidence="1">
    <location>
        <begin position="1"/>
        <end position="63"/>
    </location>
</feature>
<sequence length="143" mass="14886">MGAASSPARAGASSPGAAASSPAAAAAGAQPTDILPAEHWAEQELPREDDNDSSLGDGGGSSTASLSASILEYRTIYGRTFHSDKSTDAQYWTPNDEKQNESMDINHHLLTLVLGGKLFRAPLKDDEINSVIDVGTGTGLWAM</sequence>
<dbReference type="Proteomes" id="UP001172101">
    <property type="component" value="Unassembled WGS sequence"/>
</dbReference>
<organism evidence="2 3">
    <name type="scientific">Lasiosphaeria miniovina</name>
    <dbReference type="NCBI Taxonomy" id="1954250"/>
    <lineage>
        <taxon>Eukaryota</taxon>
        <taxon>Fungi</taxon>
        <taxon>Dikarya</taxon>
        <taxon>Ascomycota</taxon>
        <taxon>Pezizomycotina</taxon>
        <taxon>Sordariomycetes</taxon>
        <taxon>Sordariomycetidae</taxon>
        <taxon>Sordariales</taxon>
        <taxon>Lasiosphaeriaceae</taxon>
        <taxon>Lasiosphaeria</taxon>
    </lineage>
</organism>
<accession>A0AA40ADP7</accession>
<evidence type="ECO:0000313" key="3">
    <source>
        <dbReference type="Proteomes" id="UP001172101"/>
    </source>
</evidence>
<protein>
    <submittedName>
        <fullName evidence="2">Uncharacterized protein</fullName>
    </submittedName>
</protein>
<evidence type="ECO:0000313" key="2">
    <source>
        <dbReference type="EMBL" id="KAK0714027.1"/>
    </source>
</evidence>
<dbReference type="GeneID" id="85317981"/>
<name>A0AA40ADP7_9PEZI</name>
<comment type="caution">
    <text evidence="2">The sequence shown here is derived from an EMBL/GenBank/DDBJ whole genome shotgun (WGS) entry which is preliminary data.</text>
</comment>
<feature type="compositionally biased region" description="Basic and acidic residues" evidence="1">
    <location>
        <begin position="39"/>
        <end position="48"/>
    </location>
</feature>
<keyword evidence="3" id="KW-1185">Reference proteome</keyword>
<dbReference type="InterPro" id="IPR029063">
    <property type="entry name" value="SAM-dependent_MTases_sf"/>
</dbReference>
<evidence type="ECO:0000256" key="1">
    <source>
        <dbReference type="SAM" id="MobiDB-lite"/>
    </source>
</evidence>
<dbReference type="AlphaFoldDB" id="A0AA40ADP7"/>
<dbReference type="RefSeq" id="XP_060295349.1">
    <property type="nucleotide sequence ID" value="XM_060434711.1"/>
</dbReference>
<proteinExistence type="predicted"/>
<dbReference type="SUPFAM" id="SSF53335">
    <property type="entry name" value="S-adenosyl-L-methionine-dependent methyltransferases"/>
    <property type="match status" value="1"/>
</dbReference>
<dbReference type="EMBL" id="JAUIRO010000005">
    <property type="protein sequence ID" value="KAK0714027.1"/>
    <property type="molecule type" value="Genomic_DNA"/>
</dbReference>
<gene>
    <name evidence="2" type="ORF">B0T26DRAFT_383649</name>
</gene>
<feature type="compositionally biased region" description="Low complexity" evidence="1">
    <location>
        <begin position="1"/>
        <end position="29"/>
    </location>
</feature>
<reference evidence="2" key="1">
    <citation type="submission" date="2023-06" db="EMBL/GenBank/DDBJ databases">
        <title>Genome-scale phylogeny and comparative genomics of the fungal order Sordariales.</title>
        <authorList>
            <consortium name="Lawrence Berkeley National Laboratory"/>
            <person name="Hensen N."/>
            <person name="Bonometti L."/>
            <person name="Westerberg I."/>
            <person name="Brannstrom I.O."/>
            <person name="Guillou S."/>
            <person name="Cros-Aarteil S."/>
            <person name="Calhoun S."/>
            <person name="Haridas S."/>
            <person name="Kuo A."/>
            <person name="Mondo S."/>
            <person name="Pangilinan J."/>
            <person name="Riley R."/>
            <person name="LaButti K."/>
            <person name="Andreopoulos B."/>
            <person name="Lipzen A."/>
            <person name="Chen C."/>
            <person name="Yanf M."/>
            <person name="Daum C."/>
            <person name="Ng V."/>
            <person name="Clum A."/>
            <person name="Steindorff A."/>
            <person name="Ohm R."/>
            <person name="Martin F."/>
            <person name="Silar P."/>
            <person name="Natvig D."/>
            <person name="Lalanne C."/>
            <person name="Gautier V."/>
            <person name="Ament-velasquez S.L."/>
            <person name="Kruys A."/>
            <person name="Hutchinson M.I."/>
            <person name="Powell A.J."/>
            <person name="Barry K."/>
            <person name="Miller A.N."/>
            <person name="Grigoriev I.V."/>
            <person name="Debuchy R."/>
            <person name="Gladieux P."/>
            <person name="Thoren M.H."/>
            <person name="Johannesson H."/>
        </authorList>
    </citation>
    <scope>NUCLEOTIDE SEQUENCE</scope>
    <source>
        <strain evidence="2">SMH2392-1A</strain>
    </source>
</reference>